<protein>
    <submittedName>
        <fullName evidence="1">Uncharacterized protein</fullName>
    </submittedName>
</protein>
<dbReference type="EMBL" id="MT142627">
    <property type="protein sequence ID" value="QJA86294.1"/>
    <property type="molecule type" value="Genomic_DNA"/>
</dbReference>
<reference evidence="1" key="1">
    <citation type="submission" date="2020-03" db="EMBL/GenBank/DDBJ databases">
        <title>The deep terrestrial virosphere.</title>
        <authorList>
            <person name="Holmfeldt K."/>
            <person name="Nilsson E."/>
            <person name="Simone D."/>
            <person name="Lopez-Fernandez M."/>
            <person name="Wu X."/>
            <person name="de Brujin I."/>
            <person name="Lundin D."/>
            <person name="Andersson A."/>
            <person name="Bertilsson S."/>
            <person name="Dopson M."/>
        </authorList>
    </citation>
    <scope>NUCLEOTIDE SEQUENCE</scope>
    <source>
        <strain evidence="1">MM415B02099</strain>
    </source>
</reference>
<gene>
    <name evidence="1" type="ORF">MM415B02099_0017</name>
</gene>
<proteinExistence type="predicted"/>
<sequence length="113" mass="12925">MRTIEISDKTYDKIKDQLTNDDLELEELSDLIGKKFLFRLVTYHIVGKVQKQIKGTRILILSNASWVADSGRFMQAIRDGILNEVEPVGPALINLDAMVDAFPWNHDLPKEQK</sequence>
<evidence type="ECO:0000313" key="1">
    <source>
        <dbReference type="EMBL" id="QJA86294.1"/>
    </source>
</evidence>
<accession>A0A6M3KXY9</accession>
<organism evidence="1">
    <name type="scientific">viral metagenome</name>
    <dbReference type="NCBI Taxonomy" id="1070528"/>
    <lineage>
        <taxon>unclassified sequences</taxon>
        <taxon>metagenomes</taxon>
        <taxon>organismal metagenomes</taxon>
    </lineage>
</organism>
<dbReference type="AlphaFoldDB" id="A0A6M3KXY9"/>
<name>A0A6M3KXY9_9ZZZZ</name>